<keyword evidence="4" id="KW-0676">Redox-active center</keyword>
<dbReference type="PANTHER" id="PTHR13887:SF14">
    <property type="entry name" value="DISULFIDE BOND FORMATION PROTEIN D"/>
    <property type="match status" value="1"/>
</dbReference>
<proteinExistence type="predicted"/>
<evidence type="ECO:0000256" key="4">
    <source>
        <dbReference type="ARBA" id="ARBA00023284"/>
    </source>
</evidence>
<protein>
    <submittedName>
        <fullName evidence="7">DsbA family protein</fullName>
    </submittedName>
</protein>
<evidence type="ECO:0000259" key="6">
    <source>
        <dbReference type="PROSITE" id="PS51352"/>
    </source>
</evidence>
<name>A0ABV0HJQ9_9ENTR</name>
<reference evidence="7 8" key="1">
    <citation type="submission" date="2024-01" db="EMBL/GenBank/DDBJ databases">
        <title>Pseudocitrobacter sp. Endophytic strain Cyp-38L.</title>
        <authorList>
            <person name="Amer M.A."/>
            <person name="Hamed S.M."/>
        </authorList>
    </citation>
    <scope>NUCLEOTIDE SEQUENCE [LARGE SCALE GENOMIC DNA]</scope>
    <source>
        <strain evidence="7 8">Cyp38S</strain>
    </source>
</reference>
<dbReference type="Proteomes" id="UP001444146">
    <property type="component" value="Unassembled WGS sequence"/>
</dbReference>
<comment type="caution">
    <text evidence="7">The sequence shown here is derived from an EMBL/GenBank/DDBJ whole genome shotgun (WGS) entry which is preliminary data.</text>
</comment>
<feature type="signal peptide" evidence="5">
    <location>
        <begin position="1"/>
        <end position="18"/>
    </location>
</feature>
<dbReference type="Pfam" id="PF01323">
    <property type="entry name" value="DSBA"/>
    <property type="match status" value="1"/>
</dbReference>
<gene>
    <name evidence="7" type="ORF">VSR74_10625</name>
</gene>
<dbReference type="RefSeq" id="WP_347794707.1">
    <property type="nucleotide sequence ID" value="NZ_JAYMYY010000002.1"/>
</dbReference>
<evidence type="ECO:0000256" key="3">
    <source>
        <dbReference type="ARBA" id="ARBA00023157"/>
    </source>
</evidence>
<dbReference type="PROSITE" id="PS51352">
    <property type="entry name" value="THIOREDOXIN_2"/>
    <property type="match status" value="1"/>
</dbReference>
<keyword evidence="8" id="KW-1185">Reference proteome</keyword>
<dbReference type="InterPro" id="IPR001853">
    <property type="entry name" value="DSBA-like_thioredoxin_dom"/>
</dbReference>
<dbReference type="Gene3D" id="3.40.30.10">
    <property type="entry name" value="Glutaredoxin"/>
    <property type="match status" value="1"/>
</dbReference>
<keyword evidence="3" id="KW-1015">Disulfide bond</keyword>
<feature type="chain" id="PRO_5046435381" evidence="5">
    <location>
        <begin position="19"/>
        <end position="200"/>
    </location>
</feature>
<dbReference type="EMBL" id="JAYMYY010000002">
    <property type="protein sequence ID" value="MEO3990270.1"/>
    <property type="molecule type" value="Genomic_DNA"/>
</dbReference>
<evidence type="ECO:0000256" key="1">
    <source>
        <dbReference type="ARBA" id="ARBA00022729"/>
    </source>
</evidence>
<sequence>MRIFTLLLLLCVSTFSLAQEGDNDAQAQLTEMIFNDPASPRQGASKPALIIVNFTDYNCPYCKQFDPMLEKIVHDYPQVQLVVKLLPFRGESSMTSARVALTTWRQQPDQFWALHQRLMAKKGTHDDASILSAQQKTQTAEIKMDEQSRESVNMNLILSQVLGIQGTPATIVGDQMVAGAIAYNDLEALVKEQLAKVNAQ</sequence>
<dbReference type="PROSITE" id="PS00194">
    <property type="entry name" value="THIOREDOXIN_1"/>
    <property type="match status" value="1"/>
</dbReference>
<organism evidence="7 8">
    <name type="scientific">Pseudocitrobacter cyperus</name>
    <dbReference type="NCBI Taxonomy" id="3112843"/>
    <lineage>
        <taxon>Bacteria</taxon>
        <taxon>Pseudomonadati</taxon>
        <taxon>Pseudomonadota</taxon>
        <taxon>Gammaproteobacteria</taxon>
        <taxon>Enterobacterales</taxon>
        <taxon>Enterobacteriaceae</taxon>
        <taxon>Pseudocitrobacter</taxon>
    </lineage>
</organism>
<dbReference type="InterPro" id="IPR013766">
    <property type="entry name" value="Thioredoxin_domain"/>
</dbReference>
<feature type="domain" description="Thioredoxin" evidence="6">
    <location>
        <begin position="6"/>
        <end position="195"/>
    </location>
</feature>
<keyword evidence="1 5" id="KW-0732">Signal</keyword>
<evidence type="ECO:0000313" key="8">
    <source>
        <dbReference type="Proteomes" id="UP001444146"/>
    </source>
</evidence>
<dbReference type="PANTHER" id="PTHR13887">
    <property type="entry name" value="GLUTATHIONE S-TRANSFERASE KAPPA"/>
    <property type="match status" value="1"/>
</dbReference>
<dbReference type="InterPro" id="IPR017937">
    <property type="entry name" value="Thioredoxin_CS"/>
</dbReference>
<dbReference type="CDD" id="cd03023">
    <property type="entry name" value="DsbA_Com1_like"/>
    <property type="match status" value="1"/>
</dbReference>
<accession>A0ABV0HJQ9</accession>
<dbReference type="InterPro" id="IPR036249">
    <property type="entry name" value="Thioredoxin-like_sf"/>
</dbReference>
<keyword evidence="2" id="KW-0560">Oxidoreductase</keyword>
<evidence type="ECO:0000313" key="7">
    <source>
        <dbReference type="EMBL" id="MEO3990270.1"/>
    </source>
</evidence>
<evidence type="ECO:0000256" key="2">
    <source>
        <dbReference type="ARBA" id="ARBA00023002"/>
    </source>
</evidence>
<evidence type="ECO:0000256" key="5">
    <source>
        <dbReference type="SAM" id="SignalP"/>
    </source>
</evidence>
<dbReference type="SUPFAM" id="SSF52833">
    <property type="entry name" value="Thioredoxin-like"/>
    <property type="match status" value="1"/>
</dbReference>